<keyword evidence="2" id="KW-1185">Reference proteome</keyword>
<accession>A0A7H8R498</accession>
<dbReference type="EMBL" id="CP055901">
    <property type="protein sequence ID" value="QKX61209.1"/>
    <property type="molecule type" value="Genomic_DNA"/>
</dbReference>
<dbReference type="OrthoDB" id="3508621at2759"/>
<reference evidence="2" key="1">
    <citation type="submission" date="2020-06" db="EMBL/GenBank/DDBJ databases">
        <title>A chromosome-scale genome assembly of Talaromyces rugulosus W13939.</title>
        <authorList>
            <person name="Wang B."/>
            <person name="Guo L."/>
            <person name="Ye K."/>
            <person name="Wang L."/>
        </authorList>
    </citation>
    <scope>NUCLEOTIDE SEQUENCE [LARGE SCALE GENOMIC DNA]</scope>
    <source>
        <strain evidence="2">W13939</strain>
    </source>
</reference>
<sequence>MSTASASQDLSEQVPATMEQWKELETAMYLDNKSLKGCQTLAPRSKVTYEQFLLFRTVISKKEPAEFDPASFGLKEKHDRATQLLKASDQFQSYVNAIKMDTFYAKDAFGLLRHSQREVLGLRKDERAVNMTFISLLQAISNTYPGCKSWWRFSRHLLTATFGHFGGKTRGFTATTKGQLQDKGTDQIVAIVDSTVEAPTLQVDIYEASQIVAWVKSYPEPKYQRIVVAQHDCEFYVTFAEYDDDWLAYLNRSLLELKSVMSMNRFGPWDLRNWQDVEEVAAIFLAIAI</sequence>
<dbReference type="GeneID" id="55995845"/>
<dbReference type="AlphaFoldDB" id="A0A7H8R498"/>
<evidence type="ECO:0000313" key="2">
    <source>
        <dbReference type="Proteomes" id="UP000509510"/>
    </source>
</evidence>
<name>A0A7H8R498_TALRU</name>
<dbReference type="KEGG" id="trg:TRUGW13939_08356"/>
<organism evidence="1 2">
    <name type="scientific">Talaromyces rugulosus</name>
    <name type="common">Penicillium rugulosum</name>
    <dbReference type="NCBI Taxonomy" id="121627"/>
    <lineage>
        <taxon>Eukaryota</taxon>
        <taxon>Fungi</taxon>
        <taxon>Dikarya</taxon>
        <taxon>Ascomycota</taxon>
        <taxon>Pezizomycotina</taxon>
        <taxon>Eurotiomycetes</taxon>
        <taxon>Eurotiomycetidae</taxon>
        <taxon>Eurotiales</taxon>
        <taxon>Trichocomaceae</taxon>
        <taxon>Talaromyces</taxon>
        <taxon>Talaromyces sect. Islandici</taxon>
    </lineage>
</organism>
<gene>
    <name evidence="1" type="ORF">TRUGW13939_08356</name>
</gene>
<protein>
    <submittedName>
        <fullName evidence="1">Uncharacterized protein</fullName>
    </submittedName>
</protein>
<evidence type="ECO:0000313" key="1">
    <source>
        <dbReference type="EMBL" id="QKX61209.1"/>
    </source>
</evidence>
<proteinExistence type="predicted"/>
<dbReference type="Proteomes" id="UP000509510">
    <property type="component" value="Chromosome IV"/>
</dbReference>
<dbReference type="RefSeq" id="XP_035347384.1">
    <property type="nucleotide sequence ID" value="XM_035491491.1"/>
</dbReference>